<feature type="region of interest" description="Disordered" evidence="1">
    <location>
        <begin position="1"/>
        <end position="128"/>
    </location>
</feature>
<dbReference type="InterPro" id="IPR043763">
    <property type="entry name" value="DUF5709"/>
</dbReference>
<dbReference type="RefSeq" id="WP_345561952.1">
    <property type="nucleotide sequence ID" value="NZ_BAAAZX010000003.1"/>
</dbReference>
<keyword evidence="4" id="KW-1185">Reference proteome</keyword>
<evidence type="ECO:0000313" key="3">
    <source>
        <dbReference type="EMBL" id="GAA3983672.1"/>
    </source>
</evidence>
<feature type="domain" description="DUF5709" evidence="2">
    <location>
        <begin position="108"/>
        <end position="156"/>
    </location>
</feature>
<reference evidence="4" key="1">
    <citation type="journal article" date="2019" name="Int. J. Syst. Evol. Microbiol.">
        <title>The Global Catalogue of Microorganisms (GCM) 10K type strain sequencing project: providing services to taxonomists for standard genome sequencing and annotation.</title>
        <authorList>
            <consortium name="The Broad Institute Genomics Platform"/>
            <consortium name="The Broad Institute Genome Sequencing Center for Infectious Disease"/>
            <person name="Wu L."/>
            <person name="Ma J."/>
        </authorList>
    </citation>
    <scope>NUCLEOTIDE SEQUENCE [LARGE SCALE GENOMIC DNA]</scope>
    <source>
        <strain evidence="4">JCM 16924</strain>
    </source>
</reference>
<sequence length="178" mass="18443">MDTERSNPESMADDAYQPTGTNEEQEDAAPLDLQDAVDERTYDETLAEGYSPPEKPLGVTKHGTTAAEQHDGETLDQRLAQEVPDAPGTAGDGIGDAPDGEGEPVDPEAGTARAGRLVAPDEGAHTDTTKEVVASDVGIDAGAAGAEEAAVHVVEDDTILPDGPQDELGDVLPDEEQS</sequence>
<comment type="caution">
    <text evidence="3">The sequence shown here is derived from an EMBL/GenBank/DDBJ whole genome shotgun (WGS) entry which is preliminary data.</text>
</comment>
<organism evidence="3 4">
    <name type="scientific">Streptomyces plumbiresistens</name>
    <dbReference type="NCBI Taxonomy" id="511811"/>
    <lineage>
        <taxon>Bacteria</taxon>
        <taxon>Bacillati</taxon>
        <taxon>Actinomycetota</taxon>
        <taxon>Actinomycetes</taxon>
        <taxon>Kitasatosporales</taxon>
        <taxon>Streptomycetaceae</taxon>
        <taxon>Streptomyces</taxon>
    </lineage>
</organism>
<dbReference type="EMBL" id="BAAAZX010000003">
    <property type="protein sequence ID" value="GAA3983672.1"/>
    <property type="molecule type" value="Genomic_DNA"/>
</dbReference>
<evidence type="ECO:0000256" key="1">
    <source>
        <dbReference type="SAM" id="MobiDB-lite"/>
    </source>
</evidence>
<protein>
    <submittedName>
        <fullName evidence="3">DUF5709 domain-containing protein</fullName>
    </submittedName>
</protein>
<dbReference type="Proteomes" id="UP001500456">
    <property type="component" value="Unassembled WGS sequence"/>
</dbReference>
<proteinExistence type="predicted"/>
<evidence type="ECO:0000313" key="4">
    <source>
        <dbReference type="Proteomes" id="UP001500456"/>
    </source>
</evidence>
<evidence type="ECO:0000259" key="2">
    <source>
        <dbReference type="Pfam" id="PF18970"/>
    </source>
</evidence>
<name>A0ABP7QJW8_9ACTN</name>
<accession>A0ABP7QJW8</accession>
<dbReference type="Pfam" id="PF18970">
    <property type="entry name" value="DUF5709"/>
    <property type="match status" value="1"/>
</dbReference>
<feature type="region of interest" description="Disordered" evidence="1">
    <location>
        <begin position="156"/>
        <end position="178"/>
    </location>
</feature>
<gene>
    <name evidence="3" type="ORF">GCM10022232_15240</name>
</gene>